<name>C8Z421_YEAS8</name>
<feature type="transmembrane region" description="Helical" evidence="1">
    <location>
        <begin position="46"/>
        <end position="66"/>
    </location>
</feature>
<reference evidence="2 3" key="1">
    <citation type="journal article" date="2009" name="Proc. Natl. Acad. Sci. U.S.A.">
        <title>Eukaryote-to-eukaryote gene transfer events revealed by the genome sequence of the wine yeast Saccharomyces cerevisiae EC1118.</title>
        <authorList>
            <person name="Novo M."/>
            <person name="Bigey F."/>
            <person name="Beyne E."/>
            <person name="Galeote V."/>
            <person name="Gavory F."/>
            <person name="Mallet S."/>
            <person name="Cambot B."/>
            <person name="Legras J.L."/>
            <person name="Wincker P."/>
            <person name="Casaregola S."/>
            <person name="Dequin S."/>
        </authorList>
    </citation>
    <scope>NUCLEOTIDE SEQUENCE [LARGE SCALE GENOMIC DNA]</scope>
    <source>
        <strain evidence="3">Lalvin EC1118 / Prise de mousse</strain>
    </source>
</reference>
<accession>C8Z421</accession>
<dbReference type="AlphaFoldDB" id="C8Z421"/>
<proteinExistence type="predicted"/>
<sequence>MFKGSVSLYILCFALGLRNTFLIYNVCNNIKNNCMDNTSGPIGDTIFLIYGIIIIIGPRRCFFFYLKRVVLLQGTHEWCTQGLFPWLKKLEITNVHCHLRRFIICQLHLI</sequence>
<protein>
    <submittedName>
        <fullName evidence="2">EC1118_1B15_1574p</fullName>
    </submittedName>
</protein>
<keyword evidence="1" id="KW-1133">Transmembrane helix</keyword>
<organism evidence="2 3">
    <name type="scientific">Saccharomyces cerevisiae (strain Lalvin EC1118 / Prise de mousse)</name>
    <name type="common">Baker's yeast</name>
    <dbReference type="NCBI Taxonomy" id="643680"/>
    <lineage>
        <taxon>Eukaryota</taxon>
        <taxon>Fungi</taxon>
        <taxon>Dikarya</taxon>
        <taxon>Ascomycota</taxon>
        <taxon>Saccharomycotina</taxon>
        <taxon>Saccharomycetes</taxon>
        <taxon>Saccharomycetales</taxon>
        <taxon>Saccharomycetaceae</taxon>
        <taxon>Saccharomyces</taxon>
    </lineage>
</organism>
<dbReference type="HOGENOM" id="CLU_2173013_0_0_1"/>
<dbReference type="Proteomes" id="UP000000286">
    <property type="component" value="Chromosome II"/>
</dbReference>
<keyword evidence="1" id="KW-0812">Transmembrane</keyword>
<evidence type="ECO:0000256" key="1">
    <source>
        <dbReference type="SAM" id="Phobius"/>
    </source>
</evidence>
<gene>
    <name evidence="2" type="ORF">EC1118_1B15_1574g</name>
</gene>
<keyword evidence="1" id="KW-0472">Membrane</keyword>
<dbReference type="EMBL" id="FN393060">
    <property type="protein sequence ID" value="CAY77810.1"/>
    <property type="molecule type" value="Genomic_DNA"/>
</dbReference>
<evidence type="ECO:0000313" key="3">
    <source>
        <dbReference type="Proteomes" id="UP000000286"/>
    </source>
</evidence>
<evidence type="ECO:0000313" key="2">
    <source>
        <dbReference type="EMBL" id="CAY77810.1"/>
    </source>
</evidence>